<proteinExistence type="predicted"/>
<dbReference type="EMBL" id="GBRH01205716">
    <property type="protein sequence ID" value="JAD92179.1"/>
    <property type="molecule type" value="Transcribed_RNA"/>
</dbReference>
<reference evidence="1" key="1">
    <citation type="submission" date="2014-09" db="EMBL/GenBank/DDBJ databases">
        <authorList>
            <person name="Magalhaes I.L.F."/>
            <person name="Oliveira U."/>
            <person name="Santos F.R."/>
            <person name="Vidigal T.H.D.A."/>
            <person name="Brescovit A.D."/>
            <person name="Santos A.J."/>
        </authorList>
    </citation>
    <scope>NUCLEOTIDE SEQUENCE</scope>
    <source>
        <tissue evidence="1">Shoot tissue taken approximately 20 cm above the soil surface</tissue>
    </source>
</reference>
<reference evidence="1" key="2">
    <citation type="journal article" date="2015" name="Data Brief">
        <title>Shoot transcriptome of the giant reed, Arundo donax.</title>
        <authorList>
            <person name="Barrero R.A."/>
            <person name="Guerrero F.D."/>
            <person name="Moolhuijzen P."/>
            <person name="Goolsby J.A."/>
            <person name="Tidwell J."/>
            <person name="Bellgard S.E."/>
            <person name="Bellgard M.I."/>
        </authorList>
    </citation>
    <scope>NUCLEOTIDE SEQUENCE</scope>
    <source>
        <tissue evidence="1">Shoot tissue taken approximately 20 cm above the soil surface</tissue>
    </source>
</reference>
<accession>A0A0A9DUG4</accession>
<evidence type="ECO:0000313" key="1">
    <source>
        <dbReference type="EMBL" id="JAD92179.1"/>
    </source>
</evidence>
<dbReference type="AlphaFoldDB" id="A0A0A9DUG4"/>
<protein>
    <submittedName>
        <fullName evidence="1">Uncharacterized protein</fullName>
    </submittedName>
</protein>
<name>A0A0A9DUG4_ARUDO</name>
<organism evidence="1">
    <name type="scientific">Arundo donax</name>
    <name type="common">Giant reed</name>
    <name type="synonym">Donax arundinaceus</name>
    <dbReference type="NCBI Taxonomy" id="35708"/>
    <lineage>
        <taxon>Eukaryota</taxon>
        <taxon>Viridiplantae</taxon>
        <taxon>Streptophyta</taxon>
        <taxon>Embryophyta</taxon>
        <taxon>Tracheophyta</taxon>
        <taxon>Spermatophyta</taxon>
        <taxon>Magnoliopsida</taxon>
        <taxon>Liliopsida</taxon>
        <taxon>Poales</taxon>
        <taxon>Poaceae</taxon>
        <taxon>PACMAD clade</taxon>
        <taxon>Arundinoideae</taxon>
        <taxon>Arundineae</taxon>
        <taxon>Arundo</taxon>
    </lineage>
</organism>
<sequence length="19" mass="2430">MQFDTLNYHKSQNYHKFNN</sequence>